<proteinExistence type="predicted"/>
<keyword evidence="1" id="KW-0862">Zinc</keyword>
<feature type="domain" description="C2H2-type" evidence="2">
    <location>
        <begin position="68"/>
        <end position="90"/>
    </location>
</feature>
<dbReference type="PROSITE" id="PS00028">
    <property type="entry name" value="ZINC_FINGER_C2H2_1"/>
    <property type="match status" value="1"/>
</dbReference>
<protein>
    <submittedName>
        <fullName evidence="5">C2H2-type domain-containing protein</fullName>
    </submittedName>
</protein>
<accession>A0A0M3J651</accession>
<evidence type="ECO:0000259" key="2">
    <source>
        <dbReference type="PROSITE" id="PS50157"/>
    </source>
</evidence>
<evidence type="ECO:0000256" key="1">
    <source>
        <dbReference type="PROSITE-ProRule" id="PRU00042"/>
    </source>
</evidence>
<dbReference type="AlphaFoldDB" id="A0A0M3J651"/>
<dbReference type="EMBL" id="UYRR01004124">
    <property type="protein sequence ID" value="VDK20773.1"/>
    <property type="molecule type" value="Genomic_DNA"/>
</dbReference>
<organism evidence="5">
    <name type="scientific">Anisakis simplex</name>
    <name type="common">Herring worm</name>
    <dbReference type="NCBI Taxonomy" id="6269"/>
    <lineage>
        <taxon>Eukaryota</taxon>
        <taxon>Metazoa</taxon>
        <taxon>Ecdysozoa</taxon>
        <taxon>Nematoda</taxon>
        <taxon>Chromadorea</taxon>
        <taxon>Rhabditida</taxon>
        <taxon>Spirurina</taxon>
        <taxon>Ascaridomorpha</taxon>
        <taxon>Ascaridoidea</taxon>
        <taxon>Anisakidae</taxon>
        <taxon>Anisakis</taxon>
        <taxon>Anisakis simplex complex</taxon>
    </lineage>
</organism>
<gene>
    <name evidence="3" type="ORF">ASIM_LOCUS2884</name>
</gene>
<dbReference type="InterPro" id="IPR013087">
    <property type="entry name" value="Znf_C2H2_type"/>
</dbReference>
<evidence type="ECO:0000313" key="3">
    <source>
        <dbReference type="EMBL" id="VDK20773.1"/>
    </source>
</evidence>
<reference evidence="5" key="1">
    <citation type="submission" date="2017-02" db="UniProtKB">
        <authorList>
            <consortium name="WormBaseParasite"/>
        </authorList>
    </citation>
    <scope>IDENTIFICATION</scope>
</reference>
<keyword evidence="4" id="KW-1185">Reference proteome</keyword>
<evidence type="ECO:0000313" key="4">
    <source>
        <dbReference type="Proteomes" id="UP000267096"/>
    </source>
</evidence>
<dbReference type="InterPro" id="IPR036236">
    <property type="entry name" value="Znf_C2H2_sf"/>
</dbReference>
<dbReference type="WBParaSite" id="ASIM_0000303501-mRNA-1">
    <property type="protein sequence ID" value="ASIM_0000303501-mRNA-1"/>
    <property type="gene ID" value="ASIM_0000303501"/>
</dbReference>
<dbReference type="GO" id="GO:0008270">
    <property type="term" value="F:zinc ion binding"/>
    <property type="evidence" value="ECO:0007669"/>
    <property type="project" value="UniProtKB-KW"/>
</dbReference>
<keyword evidence="1" id="KW-0863">Zinc-finger</keyword>
<dbReference type="Gene3D" id="3.30.160.60">
    <property type="entry name" value="Classic Zinc Finger"/>
    <property type="match status" value="1"/>
</dbReference>
<dbReference type="SUPFAM" id="SSF57667">
    <property type="entry name" value="beta-beta-alpha zinc fingers"/>
    <property type="match status" value="1"/>
</dbReference>
<reference evidence="3 4" key="2">
    <citation type="submission" date="2018-11" db="EMBL/GenBank/DDBJ databases">
        <authorList>
            <consortium name="Pathogen Informatics"/>
        </authorList>
    </citation>
    <scope>NUCLEOTIDE SEQUENCE [LARGE SCALE GENOMIC DNA]</scope>
</reference>
<name>A0A0M3J651_ANISI</name>
<dbReference type="SMART" id="SM00355">
    <property type="entry name" value="ZnF_C2H2"/>
    <property type="match status" value="2"/>
</dbReference>
<sequence length="206" mass="23494">MVEVLDGVVENTIHSDSNMNMSDNTNDSMKMDESNMNDGDSGEALYIDGMIDPLPQVHHLRNRVYGTCRCPECGQSFVNTARLERHLAVHQVFGSFLCPLCGKTYKYEYNLFYHWRKTCRDLNALLGLEERRTMDVGALRQVVEEVAQKKTDIGPIDIGINRRVLYATTPLDKLEMPSSLHSKFLDCIKPVEVTCSLRSYQHEDCL</sequence>
<dbReference type="PROSITE" id="PS50157">
    <property type="entry name" value="ZINC_FINGER_C2H2_2"/>
    <property type="match status" value="1"/>
</dbReference>
<evidence type="ECO:0000313" key="5">
    <source>
        <dbReference type="WBParaSite" id="ASIM_0000303501-mRNA-1"/>
    </source>
</evidence>
<dbReference type="Proteomes" id="UP000267096">
    <property type="component" value="Unassembled WGS sequence"/>
</dbReference>
<dbReference type="OrthoDB" id="8922241at2759"/>
<dbReference type="Pfam" id="PF00096">
    <property type="entry name" value="zf-C2H2"/>
    <property type="match status" value="2"/>
</dbReference>
<keyword evidence="1" id="KW-0479">Metal-binding</keyword>